<evidence type="ECO:0000259" key="6">
    <source>
        <dbReference type="PROSITE" id="PS50111"/>
    </source>
</evidence>
<evidence type="ECO:0000256" key="5">
    <source>
        <dbReference type="SAM" id="Phobius"/>
    </source>
</evidence>
<feature type="transmembrane region" description="Helical" evidence="5">
    <location>
        <begin position="350"/>
        <end position="371"/>
    </location>
</feature>
<comment type="similarity">
    <text evidence="2">Belongs to the methyl-accepting chemotaxis (MCP) protein family.</text>
</comment>
<keyword evidence="1" id="KW-0145">Chemotaxis</keyword>
<dbReference type="SUPFAM" id="SSF58104">
    <property type="entry name" value="Methyl-accepting chemotaxis protein (MCP) signaling domain"/>
    <property type="match status" value="1"/>
</dbReference>
<dbReference type="CDD" id="cd06225">
    <property type="entry name" value="HAMP"/>
    <property type="match status" value="1"/>
</dbReference>
<dbReference type="PROSITE" id="PS50111">
    <property type="entry name" value="CHEMOTAXIS_TRANSDUC_2"/>
    <property type="match status" value="1"/>
</dbReference>
<feature type="region of interest" description="Disordered" evidence="4">
    <location>
        <begin position="435"/>
        <end position="464"/>
    </location>
</feature>
<dbReference type="Gene3D" id="3.30.450.20">
    <property type="entry name" value="PAS domain"/>
    <property type="match status" value="2"/>
</dbReference>
<dbReference type="PROSITE" id="PS50885">
    <property type="entry name" value="HAMP"/>
    <property type="match status" value="1"/>
</dbReference>
<dbReference type="InterPro" id="IPR003660">
    <property type="entry name" value="HAMP_dom"/>
</dbReference>
<dbReference type="InterPro" id="IPR051310">
    <property type="entry name" value="MCP_chemotaxis"/>
</dbReference>
<protein>
    <submittedName>
        <fullName evidence="8">HAMP domain-containing protein</fullName>
    </submittedName>
</protein>
<dbReference type="PANTHER" id="PTHR43531">
    <property type="entry name" value="PROTEIN ICFG"/>
    <property type="match status" value="1"/>
</dbReference>
<dbReference type="PANTHER" id="PTHR43531:SF11">
    <property type="entry name" value="METHYL-ACCEPTING CHEMOTAXIS PROTEIN 3"/>
    <property type="match status" value="1"/>
</dbReference>
<sequence>MLFKSLQMKLTVIFGLCLLVVIVALGVYNIIATQQTEQFVIASSSQSSTEMATDLLHEKAQAISFEIDAMLEVPLDTTRTLADVLAGVKDEAINLNISRERINDILRSLLVRNPNFVGVYTAWEPNALDGLDDLYADAEGHDETGRFIPYWSRNADGNIALEPLVEYENQETFEHGVRKGEWYLLPRERKEEVAIDPLPYPVQDDIVWMVPLIAPIIVNNTFYGITGIDMRVERLQTRVEEENEAFYSGAGRIALVSHKGILAAASDNPDLIGQSLAQWMPETWQRDLERIQSGESTSEVTAKTLKVIVPVKIGRSPLFWGVIAEVPQETVLAEVHEFADQLHQRGRQDLLWQIGVAVGITIISLLVIWLVSKSLVAPIRKSVTLAESVAAGDLTPTIEVKQRDEIGVLTDALRGMIFRLREVVTDVKKTAENVASGSQTMSANAEAMSQGTTQQAAAAEEASSSMEQMAANIRQNAENALQTEKIAVQAAKEAEESGQAVAEAVTAMQTIAQKVAMIEDITRQTRMLSLNATIEAARAQEHGKGFAV</sequence>
<evidence type="ECO:0000256" key="1">
    <source>
        <dbReference type="ARBA" id="ARBA00022500"/>
    </source>
</evidence>
<evidence type="ECO:0000256" key="4">
    <source>
        <dbReference type="SAM" id="MobiDB-lite"/>
    </source>
</evidence>
<name>A0A9D5JZ49_9BACT</name>
<evidence type="ECO:0000259" key="7">
    <source>
        <dbReference type="PROSITE" id="PS50885"/>
    </source>
</evidence>
<evidence type="ECO:0000256" key="2">
    <source>
        <dbReference type="ARBA" id="ARBA00029447"/>
    </source>
</evidence>
<evidence type="ECO:0000313" key="8">
    <source>
        <dbReference type="EMBL" id="MBD3326690.1"/>
    </source>
</evidence>
<dbReference type="GO" id="GO:0005886">
    <property type="term" value="C:plasma membrane"/>
    <property type="evidence" value="ECO:0007669"/>
    <property type="project" value="TreeGrafter"/>
</dbReference>
<keyword evidence="3" id="KW-0807">Transducer</keyword>
<dbReference type="GO" id="GO:0006935">
    <property type="term" value="P:chemotaxis"/>
    <property type="evidence" value="ECO:0007669"/>
    <property type="project" value="UniProtKB-KW"/>
</dbReference>
<dbReference type="Proteomes" id="UP000649604">
    <property type="component" value="Unassembled WGS sequence"/>
</dbReference>
<dbReference type="Pfam" id="PF00015">
    <property type="entry name" value="MCPsignal"/>
    <property type="match status" value="1"/>
</dbReference>
<reference evidence="8" key="1">
    <citation type="submission" date="2019-11" db="EMBL/GenBank/DDBJ databases">
        <title>Microbial mats filling the niche in hypersaline microbial mats.</title>
        <authorList>
            <person name="Wong H.L."/>
            <person name="Macleod F.I."/>
            <person name="White R.A. III"/>
            <person name="Burns B.P."/>
        </authorList>
    </citation>
    <scope>NUCLEOTIDE SEQUENCE</scope>
    <source>
        <strain evidence="8">Rbin_158</strain>
    </source>
</reference>
<dbReference type="Gene3D" id="1.10.287.950">
    <property type="entry name" value="Methyl-accepting chemotaxis protein"/>
    <property type="match status" value="1"/>
</dbReference>
<organism evidence="8 9">
    <name type="scientific">candidate division KSB3 bacterium</name>
    <dbReference type="NCBI Taxonomy" id="2044937"/>
    <lineage>
        <taxon>Bacteria</taxon>
        <taxon>candidate division KSB3</taxon>
    </lineage>
</organism>
<dbReference type="Pfam" id="PF00672">
    <property type="entry name" value="HAMP"/>
    <property type="match status" value="1"/>
</dbReference>
<dbReference type="InterPro" id="IPR004090">
    <property type="entry name" value="Chemotax_Me-accpt_rcpt"/>
</dbReference>
<keyword evidence="5" id="KW-0472">Membrane</keyword>
<feature type="domain" description="Methyl-accepting transducer" evidence="6">
    <location>
        <begin position="430"/>
        <end position="548"/>
    </location>
</feature>
<keyword evidence="5" id="KW-1133">Transmembrane helix</keyword>
<keyword evidence="5" id="KW-0812">Transmembrane</keyword>
<evidence type="ECO:0000256" key="3">
    <source>
        <dbReference type="PROSITE-ProRule" id="PRU00284"/>
    </source>
</evidence>
<dbReference type="AlphaFoldDB" id="A0A9D5JZ49"/>
<proteinExistence type="inferred from homology"/>
<feature type="domain" description="HAMP" evidence="7">
    <location>
        <begin position="373"/>
        <end position="425"/>
    </location>
</feature>
<dbReference type="InterPro" id="IPR004089">
    <property type="entry name" value="MCPsignal_dom"/>
</dbReference>
<dbReference type="EMBL" id="WJJP01000619">
    <property type="protein sequence ID" value="MBD3326690.1"/>
    <property type="molecule type" value="Genomic_DNA"/>
</dbReference>
<feature type="compositionally biased region" description="Low complexity" evidence="4">
    <location>
        <begin position="447"/>
        <end position="464"/>
    </location>
</feature>
<dbReference type="CDD" id="cd12913">
    <property type="entry name" value="PDC1_MCP_like"/>
    <property type="match status" value="1"/>
</dbReference>
<dbReference type="SMART" id="SM00304">
    <property type="entry name" value="HAMP"/>
    <property type="match status" value="1"/>
</dbReference>
<feature type="non-terminal residue" evidence="8">
    <location>
        <position position="548"/>
    </location>
</feature>
<dbReference type="GO" id="GO:0007165">
    <property type="term" value="P:signal transduction"/>
    <property type="evidence" value="ECO:0007669"/>
    <property type="project" value="UniProtKB-KW"/>
</dbReference>
<evidence type="ECO:0000313" key="9">
    <source>
        <dbReference type="Proteomes" id="UP000649604"/>
    </source>
</evidence>
<gene>
    <name evidence="8" type="ORF">GF339_19050</name>
</gene>
<dbReference type="GO" id="GO:0004888">
    <property type="term" value="F:transmembrane signaling receptor activity"/>
    <property type="evidence" value="ECO:0007669"/>
    <property type="project" value="InterPro"/>
</dbReference>
<comment type="caution">
    <text evidence="8">The sequence shown here is derived from an EMBL/GenBank/DDBJ whole genome shotgun (WGS) entry which is preliminary data.</text>
</comment>
<accession>A0A9D5JZ49</accession>
<dbReference type="PRINTS" id="PR00260">
    <property type="entry name" value="CHEMTRNSDUCR"/>
</dbReference>